<proteinExistence type="predicted"/>
<gene>
    <name evidence="1" type="ORF">A4D02_32430</name>
</gene>
<protein>
    <submittedName>
        <fullName evidence="1">Uncharacterized protein</fullName>
    </submittedName>
</protein>
<sequence>MQLHELIGKKITNIYQWVEYEYYGVDYGECVIELDNNLIIEFPFDHYKTDKEVYPGELSDKAVSLFKDLSDIAFYHLDKDGKPIPETKKEVTVVTYSFWQRVQNFLLYGEKPVAMRKIIKKIQSYKADYIENKCKYIKDSTITDVLFFGTNEKAWIELDNGYLITEVCAGMNGTGRVGVHIHKNLVQLIKDKGWNFIRFSEQHLPAS</sequence>
<evidence type="ECO:0000313" key="1">
    <source>
        <dbReference type="EMBL" id="OQP46097.1"/>
    </source>
</evidence>
<keyword evidence="2" id="KW-1185">Reference proteome</keyword>
<dbReference type="RefSeq" id="WP_014219224.1">
    <property type="nucleotide sequence ID" value="NZ_LWBO01000017.1"/>
</dbReference>
<organism evidence="1 2">
    <name type="scientific">Niastella koreensis</name>
    <dbReference type="NCBI Taxonomy" id="354356"/>
    <lineage>
        <taxon>Bacteria</taxon>
        <taxon>Pseudomonadati</taxon>
        <taxon>Bacteroidota</taxon>
        <taxon>Chitinophagia</taxon>
        <taxon>Chitinophagales</taxon>
        <taxon>Chitinophagaceae</taxon>
        <taxon>Niastella</taxon>
    </lineage>
</organism>
<dbReference type="Proteomes" id="UP000192277">
    <property type="component" value="Unassembled WGS sequence"/>
</dbReference>
<dbReference type="EMBL" id="LWBO01000017">
    <property type="protein sequence ID" value="OQP46097.1"/>
    <property type="molecule type" value="Genomic_DNA"/>
</dbReference>
<accession>A0ABX3NUE2</accession>
<reference evidence="1 2" key="1">
    <citation type="submission" date="2016-04" db="EMBL/GenBank/DDBJ databases">
        <authorList>
            <person name="Chen L."/>
            <person name="Zhuang W."/>
            <person name="Wang G."/>
        </authorList>
    </citation>
    <scope>NUCLEOTIDE SEQUENCE [LARGE SCALE GENOMIC DNA]</scope>
    <source>
        <strain evidence="2">GR20</strain>
    </source>
</reference>
<name>A0ABX3NUE2_9BACT</name>
<evidence type="ECO:0000313" key="2">
    <source>
        <dbReference type="Proteomes" id="UP000192277"/>
    </source>
</evidence>
<comment type="caution">
    <text evidence="1">The sequence shown here is derived from an EMBL/GenBank/DDBJ whole genome shotgun (WGS) entry which is preliminary data.</text>
</comment>